<keyword evidence="5 9" id="KW-0819">tRNA processing</keyword>
<evidence type="ECO:0000256" key="9">
    <source>
        <dbReference type="HAMAP-Rule" id="MF_02041"/>
    </source>
</evidence>
<dbReference type="Gene3D" id="1.20.120.1460">
    <property type="match status" value="1"/>
</dbReference>
<dbReference type="HAMAP" id="MF_02041">
    <property type="entry name" value="DusA_subfam"/>
    <property type="match status" value="1"/>
</dbReference>
<comment type="catalytic activity">
    <reaction evidence="9">
        <text>5,6-dihydrouridine(20a) in tRNA + NAD(+) = uridine(20a) in tRNA + NADH + H(+)</text>
        <dbReference type="Rhea" id="RHEA:53348"/>
        <dbReference type="Rhea" id="RHEA-COMP:13535"/>
        <dbReference type="Rhea" id="RHEA-COMP:13536"/>
        <dbReference type="ChEBI" id="CHEBI:15378"/>
        <dbReference type="ChEBI" id="CHEBI:57540"/>
        <dbReference type="ChEBI" id="CHEBI:57945"/>
        <dbReference type="ChEBI" id="CHEBI:65315"/>
        <dbReference type="ChEBI" id="CHEBI:74443"/>
    </reaction>
</comment>
<comment type="caution">
    <text evidence="12">The sequence shown here is derived from an EMBL/GenBank/DDBJ whole genome shotgun (WGS) entry which is preliminary data.</text>
</comment>
<comment type="catalytic activity">
    <reaction evidence="9">
        <text>5,6-dihydrouridine(20) in tRNA + NAD(+) = uridine(20) in tRNA + NADH + H(+)</text>
        <dbReference type="Rhea" id="RHEA:53340"/>
        <dbReference type="Rhea" id="RHEA-COMP:13533"/>
        <dbReference type="Rhea" id="RHEA-COMP:13534"/>
        <dbReference type="ChEBI" id="CHEBI:15378"/>
        <dbReference type="ChEBI" id="CHEBI:57540"/>
        <dbReference type="ChEBI" id="CHEBI:57945"/>
        <dbReference type="ChEBI" id="CHEBI:65315"/>
        <dbReference type="ChEBI" id="CHEBI:74443"/>
        <dbReference type="EC" id="1.3.1.91"/>
    </reaction>
</comment>
<keyword evidence="13" id="KW-1185">Reference proteome</keyword>
<keyword evidence="8 9" id="KW-0560">Oxidoreductase</keyword>
<feature type="binding site" evidence="9">
    <location>
        <position position="171"/>
    </location>
    <ligand>
        <name>FMN</name>
        <dbReference type="ChEBI" id="CHEBI:58210"/>
    </ligand>
</feature>
<dbReference type="CDD" id="cd02801">
    <property type="entry name" value="DUS_like_FMN"/>
    <property type="match status" value="1"/>
</dbReference>
<accession>A0ABV6DAG8</accession>
<dbReference type="PANTHER" id="PTHR42907">
    <property type="entry name" value="FMN-LINKED OXIDOREDUCTASES SUPERFAMILY PROTEIN"/>
    <property type="match status" value="1"/>
</dbReference>
<evidence type="ECO:0000256" key="4">
    <source>
        <dbReference type="ARBA" id="ARBA00022643"/>
    </source>
</evidence>
<dbReference type="InterPro" id="IPR004653">
    <property type="entry name" value="DusA"/>
</dbReference>
<evidence type="ECO:0000256" key="8">
    <source>
        <dbReference type="ARBA" id="ARBA00023002"/>
    </source>
</evidence>
<feature type="binding site" evidence="9">
    <location>
        <begin position="233"/>
        <end position="234"/>
    </location>
    <ligand>
        <name>FMN</name>
        <dbReference type="ChEBI" id="CHEBI:58210"/>
    </ligand>
</feature>
<evidence type="ECO:0000256" key="2">
    <source>
        <dbReference type="ARBA" id="ARBA00022555"/>
    </source>
</evidence>
<evidence type="ECO:0000256" key="7">
    <source>
        <dbReference type="ARBA" id="ARBA00022884"/>
    </source>
</evidence>
<evidence type="ECO:0000256" key="5">
    <source>
        <dbReference type="ARBA" id="ARBA00022694"/>
    </source>
</evidence>
<comment type="function">
    <text evidence="9">Catalyzes the synthesis of 5,6-dihydrouridine (D), a modified base found in the D-loop of most tRNAs, via the reduction of the C5-C6 double bond in target uridines. Specifically modifies U20 and U20a in tRNAs.</text>
</comment>
<feature type="site" description="Interacts with tRNA" evidence="9">
    <location>
        <position position="97"/>
    </location>
</feature>
<keyword evidence="3 9" id="KW-0285">Flavoprotein</keyword>
<evidence type="ECO:0000313" key="13">
    <source>
        <dbReference type="Proteomes" id="UP001589755"/>
    </source>
</evidence>
<keyword evidence="4 9" id="KW-0288">FMN</keyword>
<dbReference type="Gene3D" id="3.20.20.70">
    <property type="entry name" value="Aldolase class I"/>
    <property type="match status" value="1"/>
</dbReference>
<name>A0ABV6DAG8_9HYPH</name>
<gene>
    <name evidence="9 12" type="primary">dusA</name>
    <name evidence="12" type="ORF">ACFFJ2_14415</name>
</gene>
<evidence type="ECO:0000259" key="11">
    <source>
        <dbReference type="Pfam" id="PF01207"/>
    </source>
</evidence>
<dbReference type="GO" id="GO:0102264">
    <property type="term" value="F:tRNA-dihydrouridine20 synthase activity"/>
    <property type="evidence" value="ECO:0007669"/>
    <property type="project" value="UniProtKB-EC"/>
</dbReference>
<sequence length="335" mass="36756">MYHKSLKNKEKIFAVAPMMDWTDRHCRFFHRQLTRRALLYTEMVVADAVIHGEREKLLGFDAVEHPVALQIGGSEPAKLARAAAIGADFGYDEINLNVGCPSDRVQSGTFGACLMKTPDLVGACVAAMKERVKVPVTVKSRIGVDDQDPEEALDRLAEAVFAAGADALWVHARKAWLAGLSPRENREIPPLDYGRVYRLKEKYPNKFIGINGGIQSLDEVEAHLLRLDGAMMGRAAYHTPALLADVDQRLFGEKRRRADPAAVVEAMAAYAQRHIAAGGRLSHITRHMVGLFHGQPGARRFRQILSTRATRPGAGADVLRDALAAVGLPEREAVA</sequence>
<evidence type="ECO:0000256" key="1">
    <source>
        <dbReference type="ARBA" id="ARBA00001917"/>
    </source>
</evidence>
<feature type="active site" description="Proton donor" evidence="9">
    <location>
        <position position="100"/>
    </location>
</feature>
<feature type="domain" description="DUS-like FMN-binding" evidence="11">
    <location>
        <begin position="15"/>
        <end position="314"/>
    </location>
</feature>
<comment type="similarity">
    <text evidence="10">Belongs to the dus family.</text>
</comment>
<comment type="catalytic activity">
    <reaction evidence="9">
        <text>5,6-dihydrouridine(20) in tRNA + NADP(+) = uridine(20) in tRNA + NADPH + H(+)</text>
        <dbReference type="Rhea" id="RHEA:53336"/>
        <dbReference type="Rhea" id="RHEA-COMP:13533"/>
        <dbReference type="Rhea" id="RHEA-COMP:13534"/>
        <dbReference type="ChEBI" id="CHEBI:15378"/>
        <dbReference type="ChEBI" id="CHEBI:57783"/>
        <dbReference type="ChEBI" id="CHEBI:58349"/>
        <dbReference type="ChEBI" id="CHEBI:65315"/>
        <dbReference type="ChEBI" id="CHEBI:74443"/>
        <dbReference type="EC" id="1.3.1.91"/>
    </reaction>
</comment>
<feature type="site" description="Interacts with tRNA; defines subfamily-specific binding signature" evidence="9">
    <location>
        <position position="299"/>
    </location>
</feature>
<evidence type="ECO:0000256" key="10">
    <source>
        <dbReference type="PIRNR" id="PIRNR006621"/>
    </source>
</evidence>
<feature type="site" description="Interacts with tRNA" evidence="9">
    <location>
        <position position="186"/>
    </location>
</feature>
<comment type="similarity">
    <text evidence="9">Belongs to the Dus family. DusA subfamily.</text>
</comment>
<evidence type="ECO:0000313" key="12">
    <source>
        <dbReference type="EMBL" id="MFC0209597.1"/>
    </source>
</evidence>
<dbReference type="Proteomes" id="UP001589755">
    <property type="component" value="Unassembled WGS sequence"/>
</dbReference>
<feature type="site" description="Interacts with tRNA; defines subfamily-specific binding signature" evidence="9">
    <location>
        <position position="302"/>
    </location>
</feature>
<dbReference type="RefSeq" id="WP_261522381.1">
    <property type="nucleotide sequence ID" value="NZ_JAODNW010000025.1"/>
</dbReference>
<evidence type="ECO:0000256" key="6">
    <source>
        <dbReference type="ARBA" id="ARBA00022857"/>
    </source>
</evidence>
<dbReference type="PROSITE" id="PS01136">
    <property type="entry name" value="UPF0034"/>
    <property type="match status" value="1"/>
</dbReference>
<comment type="catalytic activity">
    <reaction evidence="9">
        <text>5,6-dihydrouridine(20a) in tRNA + NADP(+) = uridine(20a) in tRNA + NADPH + H(+)</text>
        <dbReference type="Rhea" id="RHEA:53344"/>
        <dbReference type="Rhea" id="RHEA-COMP:13535"/>
        <dbReference type="Rhea" id="RHEA-COMP:13536"/>
        <dbReference type="ChEBI" id="CHEBI:15378"/>
        <dbReference type="ChEBI" id="CHEBI:57783"/>
        <dbReference type="ChEBI" id="CHEBI:58349"/>
        <dbReference type="ChEBI" id="CHEBI:65315"/>
        <dbReference type="ChEBI" id="CHEBI:74443"/>
    </reaction>
</comment>
<dbReference type="EC" id="1.3.1.91" evidence="9"/>
<feature type="binding site" evidence="9">
    <location>
        <position position="70"/>
    </location>
    <ligand>
        <name>FMN</name>
        <dbReference type="ChEBI" id="CHEBI:58210"/>
    </ligand>
</feature>
<keyword evidence="6 9" id="KW-0521">NADP</keyword>
<feature type="binding site" evidence="9">
    <location>
        <position position="139"/>
    </location>
    <ligand>
        <name>FMN</name>
        <dbReference type="ChEBI" id="CHEBI:58210"/>
    </ligand>
</feature>
<reference evidence="12 13" key="1">
    <citation type="submission" date="2024-09" db="EMBL/GenBank/DDBJ databases">
        <authorList>
            <person name="Sun Q."/>
            <person name="Mori K."/>
        </authorList>
    </citation>
    <scope>NUCLEOTIDE SEQUENCE [LARGE SCALE GENOMIC DNA]</scope>
    <source>
        <strain evidence="12 13">CCM 8543</strain>
    </source>
</reference>
<dbReference type="PANTHER" id="PTHR42907:SF1">
    <property type="entry name" value="FMN-LINKED OXIDOREDUCTASES SUPERFAMILY PROTEIN"/>
    <property type="match status" value="1"/>
</dbReference>
<keyword evidence="2 9" id="KW-0820">tRNA-binding</keyword>
<dbReference type="NCBIfam" id="TIGR00742">
    <property type="entry name" value="yjbN"/>
    <property type="match status" value="1"/>
</dbReference>
<dbReference type="EMBL" id="JBHLXD010000025">
    <property type="protein sequence ID" value="MFC0209597.1"/>
    <property type="molecule type" value="Genomic_DNA"/>
</dbReference>
<dbReference type="SUPFAM" id="SSF51395">
    <property type="entry name" value="FMN-linked oxidoreductases"/>
    <property type="match status" value="1"/>
</dbReference>
<dbReference type="InterPro" id="IPR035587">
    <property type="entry name" value="DUS-like_FMN-bd"/>
</dbReference>
<feature type="binding site" evidence="9">
    <location>
        <begin position="17"/>
        <end position="19"/>
    </location>
    <ligand>
        <name>FMN</name>
        <dbReference type="ChEBI" id="CHEBI:58210"/>
    </ligand>
</feature>
<feature type="binding site" evidence="9">
    <location>
        <begin position="211"/>
        <end position="213"/>
    </location>
    <ligand>
        <name>FMN</name>
        <dbReference type="ChEBI" id="CHEBI:58210"/>
    </ligand>
</feature>
<organism evidence="12 13">
    <name type="scientific">Chelativorans intermedius</name>
    <dbReference type="NCBI Taxonomy" id="515947"/>
    <lineage>
        <taxon>Bacteria</taxon>
        <taxon>Pseudomonadati</taxon>
        <taxon>Pseudomonadota</taxon>
        <taxon>Alphaproteobacteria</taxon>
        <taxon>Hyphomicrobiales</taxon>
        <taxon>Phyllobacteriaceae</taxon>
        <taxon>Chelativorans</taxon>
    </lineage>
</organism>
<dbReference type="NCBIfam" id="NF008774">
    <property type="entry name" value="PRK11815.1"/>
    <property type="match status" value="1"/>
</dbReference>
<dbReference type="PIRSF" id="PIRSF006621">
    <property type="entry name" value="Dus"/>
    <property type="match status" value="1"/>
</dbReference>
<proteinExistence type="inferred from homology"/>
<comment type="cofactor">
    <cofactor evidence="1 9 10">
        <name>FMN</name>
        <dbReference type="ChEBI" id="CHEBI:58210"/>
    </cofactor>
</comment>
<comment type="caution">
    <text evidence="9">Lacks conserved residue(s) required for the propagation of feature annotation.</text>
</comment>
<dbReference type="InterPro" id="IPR013785">
    <property type="entry name" value="Aldolase_TIM"/>
</dbReference>
<protein>
    <recommendedName>
        <fullName evidence="9">tRNA-dihydrouridine(20/20a) synthase</fullName>
        <ecNumber evidence="9">1.3.1.91</ecNumber>
    </recommendedName>
    <alternativeName>
        <fullName evidence="9">U20-specific dihydrouridine synthase</fullName>
        <shortName evidence="9">U20-specific Dus</shortName>
    </alternativeName>
    <alternativeName>
        <fullName evidence="9">tRNA-dihydrouridine synthase A</fullName>
    </alternativeName>
</protein>
<dbReference type="InterPro" id="IPR018517">
    <property type="entry name" value="tRNA_hU_synthase_CS"/>
</dbReference>
<dbReference type="InterPro" id="IPR001269">
    <property type="entry name" value="DUS_fam"/>
</dbReference>
<dbReference type="Pfam" id="PF01207">
    <property type="entry name" value="Dus"/>
    <property type="match status" value="1"/>
</dbReference>
<keyword evidence="7 9" id="KW-0694">RNA-binding</keyword>
<evidence type="ECO:0000256" key="3">
    <source>
        <dbReference type="ARBA" id="ARBA00022630"/>
    </source>
</evidence>